<dbReference type="SMART" id="SM00530">
    <property type="entry name" value="HTH_XRE"/>
    <property type="match status" value="1"/>
</dbReference>
<feature type="domain" description="HTH cro/C1-type" evidence="2">
    <location>
        <begin position="11"/>
        <end position="64"/>
    </location>
</feature>
<dbReference type="Pfam" id="PF01381">
    <property type="entry name" value="HTH_3"/>
    <property type="match status" value="1"/>
</dbReference>
<feature type="compositionally biased region" description="Polar residues" evidence="1">
    <location>
        <begin position="146"/>
        <end position="159"/>
    </location>
</feature>
<dbReference type="KEGG" id="msu:MS0112"/>
<dbReference type="OrthoDB" id="5688856at2"/>
<dbReference type="Gene3D" id="1.10.260.40">
    <property type="entry name" value="lambda repressor-like DNA-binding domains"/>
    <property type="match status" value="1"/>
</dbReference>
<proteinExistence type="predicted"/>
<evidence type="ECO:0000313" key="3">
    <source>
        <dbReference type="EMBL" id="AAU36719.1"/>
    </source>
</evidence>
<sequence>MNLSSLFSVRLKNERNRLGLTQAEIAKKCGVSREMWGKYERGVALAGSEVLFSLAAIGVDMDYILLGTRKEVFEEITTEALKDMPKADFSDKTGLLVQLFMQCDDNGRAAILSVAQTMAGMANKTGHQNSDSTGGQSFAGDVHGGQFSTGTINNYGEKK</sequence>
<dbReference type="CDD" id="cd00093">
    <property type="entry name" value="HTH_XRE"/>
    <property type="match status" value="1"/>
</dbReference>
<dbReference type="HOGENOM" id="CLU_066192_23_4_6"/>
<dbReference type="InterPro" id="IPR001387">
    <property type="entry name" value="Cro/C1-type_HTH"/>
</dbReference>
<dbReference type="PROSITE" id="PS50943">
    <property type="entry name" value="HTH_CROC1"/>
    <property type="match status" value="1"/>
</dbReference>
<gene>
    <name evidence="3" type="primary">hipB</name>
    <name evidence="3" type="ordered locus">MS0112</name>
</gene>
<keyword evidence="4" id="KW-1185">Reference proteome</keyword>
<reference evidence="3 4" key="1">
    <citation type="journal article" date="2004" name="Nat. Biotechnol.">
        <title>The genome sequence of the capnophilic rumen bacterium Mannheimia succiniciproducens.</title>
        <authorList>
            <person name="Hong S.H."/>
            <person name="Kim J.S."/>
            <person name="Lee S.Y."/>
            <person name="In Y.H."/>
            <person name="Choi S.S."/>
            <person name="Rih J.-K."/>
            <person name="Kim C.H."/>
            <person name="Jeong H."/>
            <person name="Hur C.G."/>
            <person name="Kim J.J."/>
        </authorList>
    </citation>
    <scope>NUCLEOTIDE SEQUENCE [LARGE SCALE GENOMIC DNA]</scope>
    <source>
        <strain evidence="4">KCTC 0769BP / MBEL55E</strain>
    </source>
</reference>
<feature type="compositionally biased region" description="Polar residues" evidence="1">
    <location>
        <begin position="125"/>
        <end position="136"/>
    </location>
</feature>
<dbReference type="AlphaFoldDB" id="Q65WE1"/>
<dbReference type="Proteomes" id="UP000000607">
    <property type="component" value="Chromosome"/>
</dbReference>
<accession>Q65WE1</accession>
<feature type="region of interest" description="Disordered" evidence="1">
    <location>
        <begin position="124"/>
        <end position="159"/>
    </location>
</feature>
<protein>
    <submittedName>
        <fullName evidence="3">HipB protein</fullName>
    </submittedName>
</protein>
<dbReference type="EMBL" id="AE016827">
    <property type="protein sequence ID" value="AAU36719.1"/>
    <property type="molecule type" value="Genomic_DNA"/>
</dbReference>
<evidence type="ECO:0000259" key="2">
    <source>
        <dbReference type="PROSITE" id="PS50943"/>
    </source>
</evidence>
<dbReference type="eggNOG" id="COG1396">
    <property type="taxonomic scope" value="Bacteria"/>
</dbReference>
<organism evidence="3 4">
    <name type="scientific">Mannheimia succiniciproducens (strain KCTC 0769BP / MBEL55E)</name>
    <dbReference type="NCBI Taxonomy" id="221988"/>
    <lineage>
        <taxon>Bacteria</taxon>
        <taxon>Pseudomonadati</taxon>
        <taxon>Pseudomonadota</taxon>
        <taxon>Gammaproteobacteria</taxon>
        <taxon>Pasteurellales</taxon>
        <taxon>Pasteurellaceae</taxon>
        <taxon>Basfia</taxon>
    </lineage>
</organism>
<evidence type="ECO:0000256" key="1">
    <source>
        <dbReference type="SAM" id="MobiDB-lite"/>
    </source>
</evidence>
<dbReference type="SUPFAM" id="SSF47413">
    <property type="entry name" value="lambda repressor-like DNA-binding domains"/>
    <property type="match status" value="1"/>
</dbReference>
<name>Q65WE1_MANSM</name>
<dbReference type="RefSeq" id="WP_011199296.1">
    <property type="nucleotide sequence ID" value="NC_006300.1"/>
</dbReference>
<dbReference type="InterPro" id="IPR010982">
    <property type="entry name" value="Lambda_DNA-bd_dom_sf"/>
</dbReference>
<dbReference type="STRING" id="221988.MS0112"/>
<evidence type="ECO:0000313" key="4">
    <source>
        <dbReference type="Proteomes" id="UP000000607"/>
    </source>
</evidence>
<dbReference type="GO" id="GO:0003677">
    <property type="term" value="F:DNA binding"/>
    <property type="evidence" value="ECO:0007669"/>
    <property type="project" value="InterPro"/>
</dbReference>